<name>A0A0A1U8S2_ENTIV</name>
<dbReference type="EMBL" id="KB206474">
    <property type="protein sequence ID" value="ELP91320.1"/>
    <property type="molecule type" value="Genomic_DNA"/>
</dbReference>
<sequence length="89" mass="10169">MKSLLFLLLAFCVLGYITQIPIDVFKEDTNNYRPQGDAFLAQAKRNEKFKEDMDKLIKEATESVQKMQKAREDKAIKAQQVKMNGGSLV</sequence>
<dbReference type="Proteomes" id="UP000014680">
    <property type="component" value="Unassembled WGS sequence"/>
</dbReference>
<reference evidence="3 4" key="1">
    <citation type="submission" date="2012-10" db="EMBL/GenBank/DDBJ databases">
        <authorList>
            <person name="Zafar N."/>
            <person name="Inman J."/>
            <person name="Hall N."/>
            <person name="Lorenzi H."/>
            <person name="Caler E."/>
        </authorList>
    </citation>
    <scope>NUCLEOTIDE SEQUENCE [LARGE SCALE GENOMIC DNA]</scope>
    <source>
        <strain evidence="3 4">IP1</strain>
    </source>
</reference>
<feature type="coiled-coil region" evidence="1">
    <location>
        <begin position="46"/>
        <end position="73"/>
    </location>
</feature>
<keyword evidence="2" id="KW-0732">Signal</keyword>
<keyword evidence="1" id="KW-0175">Coiled coil</keyword>
<dbReference type="VEuPathDB" id="AmoebaDB:EIN_153270"/>
<evidence type="ECO:0000256" key="1">
    <source>
        <dbReference type="SAM" id="Coils"/>
    </source>
</evidence>
<accession>A0A0A1U8S2</accession>
<dbReference type="OMA" id="DTNNYRP"/>
<evidence type="ECO:0000256" key="2">
    <source>
        <dbReference type="SAM" id="SignalP"/>
    </source>
</evidence>
<dbReference type="KEGG" id="eiv:EIN_153270"/>
<dbReference type="AlphaFoldDB" id="A0A0A1U8S2"/>
<dbReference type="OrthoDB" id="27475at2759"/>
<feature type="signal peptide" evidence="2">
    <location>
        <begin position="1"/>
        <end position="19"/>
    </location>
</feature>
<dbReference type="RefSeq" id="XP_004258091.1">
    <property type="nucleotide sequence ID" value="XM_004258043.1"/>
</dbReference>
<organism evidence="3 4">
    <name type="scientific">Entamoeba invadens IP1</name>
    <dbReference type="NCBI Taxonomy" id="370355"/>
    <lineage>
        <taxon>Eukaryota</taxon>
        <taxon>Amoebozoa</taxon>
        <taxon>Evosea</taxon>
        <taxon>Archamoebae</taxon>
        <taxon>Mastigamoebida</taxon>
        <taxon>Entamoebidae</taxon>
        <taxon>Entamoeba</taxon>
    </lineage>
</organism>
<feature type="chain" id="PRO_5001980301" evidence="2">
    <location>
        <begin position="20"/>
        <end position="89"/>
    </location>
</feature>
<proteinExistence type="predicted"/>
<protein>
    <submittedName>
        <fullName evidence="3">Uncharacterized protein</fullName>
    </submittedName>
</protein>
<evidence type="ECO:0000313" key="4">
    <source>
        <dbReference type="Proteomes" id="UP000014680"/>
    </source>
</evidence>
<gene>
    <name evidence="3" type="ORF">EIN_153270</name>
</gene>
<evidence type="ECO:0000313" key="3">
    <source>
        <dbReference type="EMBL" id="ELP91320.1"/>
    </source>
</evidence>
<dbReference type="GeneID" id="14890156"/>
<keyword evidence="4" id="KW-1185">Reference proteome</keyword>